<name>A0ACB9ZNZ0_CATRO</name>
<dbReference type="EMBL" id="CM044708">
    <property type="protein sequence ID" value="KAI5649104.1"/>
    <property type="molecule type" value="Genomic_DNA"/>
</dbReference>
<accession>A0ACB9ZNZ0</accession>
<proteinExistence type="predicted"/>
<keyword evidence="2" id="KW-1185">Reference proteome</keyword>
<sequence length="366" mass="40044">MQAKNSQCVKCLSWGELESVDIHGRSSIVDEDENNEDEEEVEWDTDEEEEEEEFQSDSDFGNVECLSVICLSNFNFISKYLTSTPPTAASFPPGTFSSPVAASPIERSTPLAMTSIPPRSFPSPVAASPIETGVYPSGTSTPPTAASTPLAMSTSPAATSTPPATLTPFLLLLYSSPAPISTHSLTLPIAEMSSRHSTSSSAHPSAPASSSTPSSVFSIQASRSNWTYAKLITEIMKKRYRLDPMHERTIRDAWQKWASSRYKDLMYEVRMDRHTRRSRRRHSRTDCRALVARGPASSPAGLGLSLSGHNHEHRRGSNSSSSVPSISFAAPTSLVSRGRGGWEYMQWAQDKFADFMTSFASQYGVQ</sequence>
<evidence type="ECO:0000313" key="1">
    <source>
        <dbReference type="EMBL" id="KAI5649104.1"/>
    </source>
</evidence>
<reference evidence="2" key="1">
    <citation type="journal article" date="2023" name="Nat. Plants">
        <title>Single-cell RNA sequencing provides a high-resolution roadmap for understanding the multicellular compartmentation of specialized metabolism.</title>
        <authorList>
            <person name="Sun S."/>
            <person name="Shen X."/>
            <person name="Li Y."/>
            <person name="Li Y."/>
            <person name="Wang S."/>
            <person name="Li R."/>
            <person name="Zhang H."/>
            <person name="Shen G."/>
            <person name="Guo B."/>
            <person name="Wei J."/>
            <person name="Xu J."/>
            <person name="St-Pierre B."/>
            <person name="Chen S."/>
            <person name="Sun C."/>
        </authorList>
    </citation>
    <scope>NUCLEOTIDE SEQUENCE [LARGE SCALE GENOMIC DNA]</scope>
</reference>
<protein>
    <submittedName>
        <fullName evidence="1">Uncharacterized protein</fullName>
    </submittedName>
</protein>
<gene>
    <name evidence="1" type="ORF">M9H77_35109</name>
</gene>
<organism evidence="1 2">
    <name type="scientific">Catharanthus roseus</name>
    <name type="common">Madagascar periwinkle</name>
    <name type="synonym">Vinca rosea</name>
    <dbReference type="NCBI Taxonomy" id="4058"/>
    <lineage>
        <taxon>Eukaryota</taxon>
        <taxon>Viridiplantae</taxon>
        <taxon>Streptophyta</taxon>
        <taxon>Embryophyta</taxon>
        <taxon>Tracheophyta</taxon>
        <taxon>Spermatophyta</taxon>
        <taxon>Magnoliopsida</taxon>
        <taxon>eudicotyledons</taxon>
        <taxon>Gunneridae</taxon>
        <taxon>Pentapetalae</taxon>
        <taxon>asterids</taxon>
        <taxon>lamiids</taxon>
        <taxon>Gentianales</taxon>
        <taxon>Apocynaceae</taxon>
        <taxon>Rauvolfioideae</taxon>
        <taxon>Vinceae</taxon>
        <taxon>Catharanthinae</taxon>
        <taxon>Catharanthus</taxon>
    </lineage>
</organism>
<evidence type="ECO:0000313" key="2">
    <source>
        <dbReference type="Proteomes" id="UP001060085"/>
    </source>
</evidence>
<dbReference type="Proteomes" id="UP001060085">
    <property type="component" value="Linkage Group LG08"/>
</dbReference>
<comment type="caution">
    <text evidence="1">The sequence shown here is derived from an EMBL/GenBank/DDBJ whole genome shotgun (WGS) entry which is preliminary data.</text>
</comment>